<evidence type="ECO:0000256" key="3">
    <source>
        <dbReference type="ARBA" id="ARBA00022793"/>
    </source>
</evidence>
<keyword evidence="5 7" id="KW-0456">Lyase</keyword>
<protein>
    <recommendedName>
        <fullName evidence="7">Orotidine 5'-phosphate decarboxylase</fullName>
        <ecNumber evidence="7">4.1.1.23</ecNumber>
    </recommendedName>
    <alternativeName>
        <fullName evidence="7">OMP decarboxylase</fullName>
        <shortName evidence="7">OMPDCase</shortName>
        <shortName evidence="7">OMPdecase</shortName>
    </alternativeName>
</protein>
<dbReference type="PANTHER" id="PTHR32119:SF2">
    <property type="entry name" value="OROTIDINE 5'-PHOSPHATE DECARBOXYLASE"/>
    <property type="match status" value="1"/>
</dbReference>
<dbReference type="EMBL" id="CP129113">
    <property type="protein sequence ID" value="WLV25705.1"/>
    <property type="molecule type" value="Genomic_DNA"/>
</dbReference>
<evidence type="ECO:0000256" key="7">
    <source>
        <dbReference type="HAMAP-Rule" id="MF_01200"/>
    </source>
</evidence>
<dbReference type="InterPro" id="IPR001754">
    <property type="entry name" value="OMPdeCOase_dom"/>
</dbReference>
<dbReference type="EC" id="4.1.1.23" evidence="7"/>
<dbReference type="Proteomes" id="UP001180087">
    <property type="component" value="Chromosome"/>
</dbReference>
<evidence type="ECO:0000256" key="2">
    <source>
        <dbReference type="ARBA" id="ARBA00004861"/>
    </source>
</evidence>
<comment type="function">
    <text evidence="1 7">Catalyzes the decarboxylation of orotidine 5'-monophosphate (OMP) to uridine 5'-monophosphate (UMP).</text>
</comment>
<evidence type="ECO:0000259" key="9">
    <source>
        <dbReference type="SMART" id="SM00934"/>
    </source>
</evidence>
<dbReference type="SMART" id="SM00934">
    <property type="entry name" value="OMPdecase"/>
    <property type="match status" value="1"/>
</dbReference>
<feature type="binding site" evidence="7">
    <location>
        <position position="213"/>
    </location>
    <ligand>
        <name>substrate</name>
    </ligand>
</feature>
<evidence type="ECO:0000256" key="5">
    <source>
        <dbReference type="ARBA" id="ARBA00023239"/>
    </source>
</evidence>
<feature type="binding site" evidence="7">
    <location>
        <position position="193"/>
    </location>
    <ligand>
        <name>substrate</name>
    </ligand>
</feature>
<evidence type="ECO:0000256" key="1">
    <source>
        <dbReference type="ARBA" id="ARBA00002356"/>
    </source>
</evidence>
<dbReference type="SUPFAM" id="SSF51366">
    <property type="entry name" value="Ribulose-phoshate binding barrel"/>
    <property type="match status" value="1"/>
</dbReference>
<dbReference type="Gene3D" id="3.20.20.70">
    <property type="entry name" value="Aldolase class I"/>
    <property type="match status" value="1"/>
</dbReference>
<keyword evidence="4 7" id="KW-0665">Pyrimidine biosynthesis</keyword>
<name>A0ABY9KYF4_9BACI</name>
<feature type="domain" description="Orotidine 5'-phosphate decarboxylase" evidence="9">
    <location>
        <begin position="5"/>
        <end position="229"/>
    </location>
</feature>
<dbReference type="CDD" id="cd04725">
    <property type="entry name" value="OMP_decarboxylase_like"/>
    <property type="match status" value="1"/>
</dbReference>
<organism evidence="10 11">
    <name type="scientific">Aciduricibacillus chroicocephali</name>
    <dbReference type="NCBI Taxonomy" id="3054939"/>
    <lineage>
        <taxon>Bacteria</taxon>
        <taxon>Bacillati</taxon>
        <taxon>Bacillota</taxon>
        <taxon>Bacilli</taxon>
        <taxon>Bacillales</taxon>
        <taxon>Bacillaceae</taxon>
        <taxon>Aciduricibacillus</taxon>
    </lineage>
</organism>
<dbReference type="HAMAP" id="MF_01200_B">
    <property type="entry name" value="OMPdecase_type1_B"/>
    <property type="match status" value="1"/>
</dbReference>
<comment type="similarity">
    <text evidence="7">Belongs to the OMP decarboxylase family. Type 1 subfamily.</text>
</comment>
<feature type="binding site" evidence="7">
    <location>
        <position position="33"/>
    </location>
    <ligand>
        <name>substrate</name>
    </ligand>
</feature>
<dbReference type="NCBIfam" id="NF001273">
    <property type="entry name" value="PRK00230.1"/>
    <property type="match status" value="1"/>
</dbReference>
<evidence type="ECO:0000256" key="4">
    <source>
        <dbReference type="ARBA" id="ARBA00022975"/>
    </source>
</evidence>
<feature type="active site" description="Proton donor" evidence="7">
    <location>
        <position position="62"/>
    </location>
</feature>
<dbReference type="PROSITE" id="PS00156">
    <property type="entry name" value="OMPDECASE"/>
    <property type="match status" value="1"/>
</dbReference>
<comment type="subunit">
    <text evidence="7">Homodimer.</text>
</comment>
<sequence length="237" mass="25979">MDHHNMYLALDLPNWEEAGKFLDDNKLHGVPVKVGMEMFYREGISVIEKLKENNHPIFLDLKLHDIPTTVMRAMKNLARLDVDMVTIHALGGGEMIAGAKEGLIAGSRSGKETKLVAVTLLTSMDQNALNNEVGIQGEMTEQVIRLASVAKDNGADGVVCSVHEAKQVKDQCGPEFLTVTPGIRLVKSQQDDQKRVATPKFARENGSDIIVIGRSITQAENPVRAYQQALGGWHDGK</sequence>
<dbReference type="InterPro" id="IPR013785">
    <property type="entry name" value="Aldolase_TIM"/>
</dbReference>
<dbReference type="NCBIfam" id="TIGR01740">
    <property type="entry name" value="pyrF"/>
    <property type="match status" value="1"/>
</dbReference>
<feature type="binding site" evidence="7">
    <location>
        <position position="184"/>
    </location>
    <ligand>
        <name>substrate</name>
    </ligand>
</feature>
<keyword evidence="3 7" id="KW-0210">Decarboxylase</keyword>
<feature type="binding site" evidence="7">
    <location>
        <begin position="60"/>
        <end position="69"/>
    </location>
    <ligand>
        <name>substrate</name>
    </ligand>
</feature>
<feature type="binding site" evidence="7">
    <location>
        <position position="214"/>
    </location>
    <ligand>
        <name>substrate</name>
    </ligand>
</feature>
<dbReference type="RefSeq" id="WP_348029498.1">
    <property type="nucleotide sequence ID" value="NZ_CP129113.1"/>
</dbReference>
<feature type="binding site" evidence="7">
    <location>
        <position position="122"/>
    </location>
    <ligand>
        <name>substrate</name>
    </ligand>
</feature>
<dbReference type="Pfam" id="PF00215">
    <property type="entry name" value="OMPdecase"/>
    <property type="match status" value="1"/>
</dbReference>
<comment type="catalytic activity">
    <reaction evidence="6 7 8">
        <text>orotidine 5'-phosphate + H(+) = UMP + CO2</text>
        <dbReference type="Rhea" id="RHEA:11596"/>
        <dbReference type="ChEBI" id="CHEBI:15378"/>
        <dbReference type="ChEBI" id="CHEBI:16526"/>
        <dbReference type="ChEBI" id="CHEBI:57538"/>
        <dbReference type="ChEBI" id="CHEBI:57865"/>
        <dbReference type="EC" id="4.1.1.23"/>
    </reaction>
</comment>
<dbReference type="GO" id="GO:0004590">
    <property type="term" value="F:orotidine-5'-phosphate decarboxylase activity"/>
    <property type="evidence" value="ECO:0007669"/>
    <property type="project" value="UniProtKB-EC"/>
</dbReference>
<evidence type="ECO:0000256" key="8">
    <source>
        <dbReference type="RuleBase" id="RU000512"/>
    </source>
</evidence>
<evidence type="ECO:0000313" key="10">
    <source>
        <dbReference type="EMBL" id="WLV25705.1"/>
    </source>
</evidence>
<keyword evidence="11" id="KW-1185">Reference proteome</keyword>
<dbReference type="InterPro" id="IPR047596">
    <property type="entry name" value="OMPdecase_bac"/>
</dbReference>
<dbReference type="InterPro" id="IPR011060">
    <property type="entry name" value="RibuloseP-bd_barrel"/>
</dbReference>
<evidence type="ECO:0000256" key="6">
    <source>
        <dbReference type="ARBA" id="ARBA00049157"/>
    </source>
</evidence>
<dbReference type="PANTHER" id="PTHR32119">
    <property type="entry name" value="OROTIDINE 5'-PHOSPHATE DECARBOXYLASE"/>
    <property type="match status" value="1"/>
</dbReference>
<evidence type="ECO:0000313" key="11">
    <source>
        <dbReference type="Proteomes" id="UP001180087"/>
    </source>
</evidence>
<reference evidence="10" key="1">
    <citation type="submission" date="2023-06" db="EMBL/GenBank/DDBJ databases">
        <title>A Treasure from Seagulls: Isolation and Description of Aciduricobacillus qingdaonensis gen. nov., sp. nov., a Rare Obligately Uric Acid-utilizing Member in the Family Bacillaceae.</title>
        <authorList>
            <person name="Liu W."/>
            <person name="Wang B."/>
        </authorList>
    </citation>
    <scope>NUCLEOTIDE SEQUENCE</scope>
    <source>
        <strain evidence="10">44XB</strain>
    </source>
</reference>
<feature type="binding site" evidence="7">
    <location>
        <position position="11"/>
    </location>
    <ligand>
        <name>substrate</name>
    </ligand>
</feature>
<dbReference type="InterPro" id="IPR014732">
    <property type="entry name" value="OMPdecase"/>
</dbReference>
<dbReference type="InterPro" id="IPR018089">
    <property type="entry name" value="OMPdecase_AS"/>
</dbReference>
<gene>
    <name evidence="7 10" type="primary">pyrF</name>
    <name evidence="10" type="ORF">QR721_05730</name>
</gene>
<comment type="pathway">
    <text evidence="2 7 8">Pyrimidine metabolism; UMP biosynthesis via de novo pathway; UMP from orotate: step 2/2.</text>
</comment>
<accession>A0ABY9KYF4</accession>
<proteinExistence type="inferred from homology"/>